<feature type="compositionally biased region" description="Basic residues" evidence="1">
    <location>
        <begin position="728"/>
        <end position="742"/>
    </location>
</feature>
<dbReference type="EMBL" id="JARJCM010000053">
    <property type="protein sequence ID" value="KAJ7035023.1"/>
    <property type="molecule type" value="Genomic_DNA"/>
</dbReference>
<reference evidence="2" key="1">
    <citation type="submission" date="2023-03" db="EMBL/GenBank/DDBJ databases">
        <title>Massive genome expansion in bonnet fungi (Mycena s.s.) driven by repeated elements and novel gene families across ecological guilds.</title>
        <authorList>
            <consortium name="Lawrence Berkeley National Laboratory"/>
            <person name="Harder C.B."/>
            <person name="Miyauchi S."/>
            <person name="Viragh M."/>
            <person name="Kuo A."/>
            <person name="Thoen E."/>
            <person name="Andreopoulos B."/>
            <person name="Lu D."/>
            <person name="Skrede I."/>
            <person name="Drula E."/>
            <person name="Henrissat B."/>
            <person name="Morin E."/>
            <person name="Kohler A."/>
            <person name="Barry K."/>
            <person name="LaButti K."/>
            <person name="Morin E."/>
            <person name="Salamov A."/>
            <person name="Lipzen A."/>
            <person name="Mereny Z."/>
            <person name="Hegedus B."/>
            <person name="Baldrian P."/>
            <person name="Stursova M."/>
            <person name="Weitz H."/>
            <person name="Taylor A."/>
            <person name="Grigoriev I.V."/>
            <person name="Nagy L.G."/>
            <person name="Martin F."/>
            <person name="Kauserud H."/>
        </authorList>
    </citation>
    <scope>NUCLEOTIDE SEQUENCE</scope>
    <source>
        <strain evidence="2">CBHHK200</strain>
    </source>
</reference>
<feature type="region of interest" description="Disordered" evidence="1">
    <location>
        <begin position="702"/>
        <end position="742"/>
    </location>
</feature>
<proteinExistence type="predicted"/>
<feature type="compositionally biased region" description="Acidic residues" evidence="1">
    <location>
        <begin position="8"/>
        <end position="18"/>
    </location>
</feature>
<sequence>MSERDNLSDEWLEVDSLSDTDSLSSRDSDHDDLPSEPPSRRSSISIGSSVDGEIDAWEGFADDTPQELLPDADPVVAAFATAEQASPRRVLDSTAHVSDEQLVTAALEQSLVGTLSASRSSSLGVSSTVHNSLRDLRLSFPDPLTSSRDELNRSYEAVSSSETHCITDDDSNSPMTTEFPTVVALPSKESPLKDESSRHLSADADVDALSGSGPLPVTVYCGDDQIKDFDVVLYGSTPQSREFARWLWSIFVTGGVLLSPKDKESLLSRFASGDLDTPSSQTYIRPSLAIISLPSSSPFLPKHTLYLPIIFPTTDNSIQDVLPDPSKAYESWSSLDIPAVQTLRLINNGESQIFVDDEETRKLVDPQFVYRELEPLLPHHPKKPFARLEQLRPVHAVTFVALLSLIMGFAVNTGFRSPAPTPAVVTVTPAQTAPSTFWNMFGTAPNSSVASLTIAPAASTMAIMPSTLKDFAVAVFNPATTTAASVPVASTSAAASTPTASGSGAAGSVVGQSKSMTLAEKAKSTKDIIVRPSTALSNPSSPKSPPTHAPSVGGSMKKVVTTALPVKESAPVSSLSLKLVDSLSQVVDASMKALEEVVGHDFKELMGALDALMRAIGDQAAMIISDSKSRAQLLRERLNYRNERAKGKARELKEMGEQFVSHAGERLKARAEIARTRAQSLRKTFMSTTAWRTYAQAHGEWSNKLDTKRGKGKRRDRKREPKGGLFAKLKKRRENRKNRVAI</sequence>
<protein>
    <submittedName>
        <fullName evidence="2">Uncharacterized protein</fullName>
    </submittedName>
</protein>
<accession>A0AAD6SW97</accession>
<dbReference type="AlphaFoldDB" id="A0AAD6SW97"/>
<gene>
    <name evidence="2" type="ORF">C8F04DRAFT_1259380</name>
</gene>
<organism evidence="2 3">
    <name type="scientific">Mycena alexandri</name>
    <dbReference type="NCBI Taxonomy" id="1745969"/>
    <lineage>
        <taxon>Eukaryota</taxon>
        <taxon>Fungi</taxon>
        <taxon>Dikarya</taxon>
        <taxon>Basidiomycota</taxon>
        <taxon>Agaricomycotina</taxon>
        <taxon>Agaricomycetes</taxon>
        <taxon>Agaricomycetidae</taxon>
        <taxon>Agaricales</taxon>
        <taxon>Marasmiineae</taxon>
        <taxon>Mycenaceae</taxon>
        <taxon>Mycena</taxon>
    </lineage>
</organism>
<comment type="caution">
    <text evidence="2">The sequence shown here is derived from an EMBL/GenBank/DDBJ whole genome shotgun (WGS) entry which is preliminary data.</text>
</comment>
<name>A0AAD6SW97_9AGAR</name>
<feature type="compositionally biased region" description="Basic and acidic residues" evidence="1">
    <location>
        <begin position="24"/>
        <end position="33"/>
    </location>
</feature>
<evidence type="ECO:0000256" key="1">
    <source>
        <dbReference type="SAM" id="MobiDB-lite"/>
    </source>
</evidence>
<evidence type="ECO:0000313" key="3">
    <source>
        <dbReference type="Proteomes" id="UP001218188"/>
    </source>
</evidence>
<evidence type="ECO:0000313" key="2">
    <source>
        <dbReference type="EMBL" id="KAJ7035023.1"/>
    </source>
</evidence>
<feature type="region of interest" description="Disordered" evidence="1">
    <location>
        <begin position="1"/>
        <end position="49"/>
    </location>
</feature>
<feature type="region of interest" description="Disordered" evidence="1">
    <location>
        <begin position="532"/>
        <end position="554"/>
    </location>
</feature>
<dbReference type="Proteomes" id="UP001218188">
    <property type="component" value="Unassembled WGS sequence"/>
</dbReference>
<keyword evidence="3" id="KW-1185">Reference proteome</keyword>
<feature type="compositionally biased region" description="Low complexity" evidence="1">
    <location>
        <begin position="40"/>
        <end position="49"/>
    </location>
</feature>